<keyword evidence="2" id="KW-0614">Plasmid</keyword>
<gene>
    <name evidence="2" type="ORF">B5P44_p00289</name>
</gene>
<dbReference type="EMBL" id="MF600313">
    <property type="protein sequence ID" value="AVN58584.1"/>
    <property type="molecule type" value="Genomic_DNA"/>
</dbReference>
<organism evidence="2">
    <name type="scientific">Mycolicibacterium sp. CBMA 213</name>
    <dbReference type="NCBI Taxonomy" id="1968788"/>
    <lineage>
        <taxon>Bacteria</taxon>
        <taxon>Bacillati</taxon>
        <taxon>Actinomycetota</taxon>
        <taxon>Actinomycetes</taxon>
        <taxon>Mycobacteriales</taxon>
        <taxon>Mycobacteriaceae</taxon>
        <taxon>Mycolicibacterium</taxon>
    </lineage>
</organism>
<evidence type="ECO:0008006" key="3">
    <source>
        <dbReference type="Google" id="ProtNLM"/>
    </source>
</evidence>
<name>A0A343VRR0_9MYCO</name>
<dbReference type="AlphaFoldDB" id="A0A343VRR0"/>
<proteinExistence type="predicted"/>
<sequence length="273" mass="31178">MTERDIKQAREVSEDVISELDFQRLSNRITDALRDEDSSLTRATRDRDRATPRDVSHVDSPRLSQDLPVPDAFRGALTARQRKLRCAIKNQIMNAAPESQKQAMRAMVTDDSPEEWRRINRSLHRSAGDVHELDSADRKTVQRLDRLIQSYERQNDRHHKVYVSVKLPDNHRDVISPATVPENLQPGRRIAFDQFTAAKHNLHETPGVDSPRHLVFELVTGKGMYLGRSDTVEDTTHLLPRGCMFTIDSAEYATYEEPGGGFGDRLVLQLRES</sequence>
<evidence type="ECO:0000313" key="2">
    <source>
        <dbReference type="EMBL" id="AVN58584.1"/>
    </source>
</evidence>
<dbReference type="SUPFAM" id="SSF56399">
    <property type="entry name" value="ADP-ribosylation"/>
    <property type="match status" value="1"/>
</dbReference>
<feature type="compositionally biased region" description="Basic and acidic residues" evidence="1">
    <location>
        <begin position="38"/>
        <end position="60"/>
    </location>
</feature>
<evidence type="ECO:0000256" key="1">
    <source>
        <dbReference type="SAM" id="MobiDB-lite"/>
    </source>
</evidence>
<geneLocation type="plasmid" evidence="2">
    <name>pCBMA213_1</name>
</geneLocation>
<reference evidence="2" key="1">
    <citation type="journal article" date="2018" name="Front. Microbiol.">
        <title>Beyond the Limits: tRNA Array Units in Mycobacterium Genomes.</title>
        <authorList>
            <person name="Morgado S.M."/>
            <person name="Vicente A.C."/>
        </authorList>
    </citation>
    <scope>NUCLEOTIDE SEQUENCE</scope>
    <source>
        <strain evidence="2">CBMA 213</strain>
        <plasmid evidence="2">pCBMA213_1</plasmid>
    </source>
</reference>
<accession>A0A343VRR0</accession>
<dbReference type="Gene3D" id="3.90.176.10">
    <property type="entry name" value="Toxin ADP-ribosyltransferase, Chain A, domain 1"/>
    <property type="match status" value="1"/>
</dbReference>
<protein>
    <recommendedName>
        <fullName evidence="3">ADP-ribosyltransferase exoenzyme</fullName>
    </recommendedName>
</protein>
<feature type="region of interest" description="Disordered" evidence="1">
    <location>
        <begin position="38"/>
        <end position="69"/>
    </location>
</feature>